<dbReference type="AlphaFoldDB" id="A0A1D7U6S3"/>
<dbReference type="SUPFAM" id="SSF50475">
    <property type="entry name" value="FMN-binding split barrel"/>
    <property type="match status" value="1"/>
</dbReference>
<dbReference type="SMART" id="SM00903">
    <property type="entry name" value="Flavin_Reduct"/>
    <property type="match status" value="1"/>
</dbReference>
<evidence type="ECO:0000313" key="3">
    <source>
        <dbReference type="EMBL" id="AOO83085.1"/>
    </source>
</evidence>
<name>A0A1D7U6S3_9HYPH</name>
<dbReference type="PANTHER" id="PTHR30466">
    <property type="entry name" value="FLAVIN REDUCTASE"/>
    <property type="match status" value="1"/>
</dbReference>
<dbReference type="RefSeq" id="WP_069692287.1">
    <property type="nucleotide sequence ID" value="NZ_CP017147.1"/>
</dbReference>
<evidence type="ECO:0000313" key="4">
    <source>
        <dbReference type="Proteomes" id="UP000094969"/>
    </source>
</evidence>
<dbReference type="GO" id="GO:0010181">
    <property type="term" value="F:FMN binding"/>
    <property type="evidence" value="ECO:0007669"/>
    <property type="project" value="InterPro"/>
</dbReference>
<dbReference type="PANTHER" id="PTHR30466:SF1">
    <property type="entry name" value="FMN REDUCTASE (NADH) RUTF"/>
    <property type="match status" value="1"/>
</dbReference>
<organism evidence="3 4">
    <name type="scientific">Bosea vaviloviae</name>
    <dbReference type="NCBI Taxonomy" id="1526658"/>
    <lineage>
        <taxon>Bacteria</taxon>
        <taxon>Pseudomonadati</taxon>
        <taxon>Pseudomonadota</taxon>
        <taxon>Alphaproteobacteria</taxon>
        <taxon>Hyphomicrobiales</taxon>
        <taxon>Boseaceae</taxon>
        <taxon>Bosea</taxon>
    </lineage>
</organism>
<dbReference type="GO" id="GO:0006208">
    <property type="term" value="P:pyrimidine nucleobase catabolic process"/>
    <property type="evidence" value="ECO:0007669"/>
    <property type="project" value="TreeGrafter"/>
</dbReference>
<keyword evidence="1" id="KW-0560">Oxidoreductase</keyword>
<sequence>MTKIVEAAPRLTPAADGQTFRDAMARLASPTHIVTTAGQNGRAGLTATAVASVSDAPPTVLVCIEGNSRTLAAIAANGVFCINTLPGGFADLAETFAGRRGIEGEARFASARWGRLASGAPVLEQALAAFDCRLIAIRDVATHRIVIGEVLALGGAGQGAGLIYRDRRFETV</sequence>
<dbReference type="KEGG" id="bvv:BHK69_23930"/>
<dbReference type="InterPro" id="IPR050268">
    <property type="entry name" value="NADH-dep_flavin_reductase"/>
</dbReference>
<evidence type="ECO:0000256" key="1">
    <source>
        <dbReference type="ARBA" id="ARBA00023002"/>
    </source>
</evidence>
<dbReference type="InterPro" id="IPR012349">
    <property type="entry name" value="Split_barrel_FMN-bd"/>
</dbReference>
<dbReference type="InterPro" id="IPR002563">
    <property type="entry name" value="Flavin_Rdtase-like_dom"/>
</dbReference>
<protein>
    <recommendedName>
        <fullName evidence="2">Flavin reductase like domain-containing protein</fullName>
    </recommendedName>
</protein>
<dbReference type="EMBL" id="CP017147">
    <property type="protein sequence ID" value="AOO83085.1"/>
    <property type="molecule type" value="Genomic_DNA"/>
</dbReference>
<gene>
    <name evidence="3" type="ORF">BHK69_23930</name>
</gene>
<dbReference type="Pfam" id="PF01613">
    <property type="entry name" value="Flavin_Reduct"/>
    <property type="match status" value="1"/>
</dbReference>
<evidence type="ECO:0000259" key="2">
    <source>
        <dbReference type="SMART" id="SM00903"/>
    </source>
</evidence>
<dbReference type="OrthoDB" id="9789254at2"/>
<reference evidence="3 4" key="1">
    <citation type="journal article" date="2015" name="Antonie Van Leeuwenhoek">
        <title>Bosea vaviloviae sp. nov., a new species of slow-growing rhizobia isolated from nodules of the relict species Vavilovia formosa (Stev.) Fed.</title>
        <authorList>
            <person name="Safronova V.I."/>
            <person name="Kuznetsova I.G."/>
            <person name="Sazanova A.L."/>
            <person name="Kimeklis A.K."/>
            <person name="Belimov A.A."/>
            <person name="Andronov E.E."/>
            <person name="Pinaev A.G."/>
            <person name="Chizhevskaya E.P."/>
            <person name="Pukhaev A.R."/>
            <person name="Popov K.P."/>
            <person name="Willems A."/>
            <person name="Tikhonovich I.A."/>
        </authorList>
    </citation>
    <scope>NUCLEOTIDE SEQUENCE [LARGE SCALE GENOMIC DNA]</scope>
    <source>
        <strain evidence="3 4">Vaf18</strain>
    </source>
</reference>
<proteinExistence type="predicted"/>
<dbReference type="GO" id="GO:0042602">
    <property type="term" value="F:riboflavin reductase (NADPH) activity"/>
    <property type="evidence" value="ECO:0007669"/>
    <property type="project" value="TreeGrafter"/>
</dbReference>
<dbReference type="Gene3D" id="2.30.110.10">
    <property type="entry name" value="Electron Transport, Fmn-binding Protein, Chain A"/>
    <property type="match status" value="1"/>
</dbReference>
<keyword evidence="4" id="KW-1185">Reference proteome</keyword>
<accession>A0A1D7U6S3</accession>
<feature type="domain" description="Flavin reductase like" evidence="2">
    <location>
        <begin position="24"/>
        <end position="171"/>
    </location>
</feature>
<dbReference type="Proteomes" id="UP000094969">
    <property type="component" value="Chromosome"/>
</dbReference>